<feature type="transmembrane region" description="Helical" evidence="1">
    <location>
        <begin position="253"/>
        <end position="272"/>
    </location>
</feature>
<dbReference type="Proteomes" id="UP000553888">
    <property type="component" value="Unassembled WGS sequence"/>
</dbReference>
<feature type="transmembrane region" description="Helical" evidence="1">
    <location>
        <begin position="107"/>
        <end position="127"/>
    </location>
</feature>
<feature type="transmembrane region" description="Helical" evidence="1">
    <location>
        <begin position="82"/>
        <end position="101"/>
    </location>
</feature>
<organism evidence="2 3">
    <name type="scientific">Schumannella luteola</name>
    <dbReference type="NCBI Taxonomy" id="472059"/>
    <lineage>
        <taxon>Bacteria</taxon>
        <taxon>Bacillati</taxon>
        <taxon>Actinomycetota</taxon>
        <taxon>Actinomycetes</taxon>
        <taxon>Micrococcales</taxon>
        <taxon>Microbacteriaceae</taxon>
        <taxon>Schumannella</taxon>
    </lineage>
</organism>
<feature type="transmembrane region" description="Helical" evidence="1">
    <location>
        <begin position="192"/>
        <end position="209"/>
    </location>
</feature>
<sequence length="337" mass="35618">MRVLAYVLMVVLTPWLMIGGWVLLLISTPHGFASIADASPLPLTLSSFGGGFGMAGAITLGSIAAWWRVAGRPSRARRRARILSWTLSGAGSALVLVGGVLLGSAWWAIAIAALLPLALVAAAEPLGELVRRRADRLRSDADEYVPVARGEVRRVVTITTIAFVAALLAMLVLALVLRFALGDDGGLDPIEVAALPVLVAAIAWILASIRISRRARDITGGDLERARRIGRVVVQGKQEPLDDGDRAAAARTALMLTTTIPLNLVGISLLYTGLLLTQVSNIVGGGGFDVRVHVGLVCLLGAVWIALIVISLRQLRRVRAYERDHGDEASGTAVSTT</sequence>
<evidence type="ECO:0000256" key="1">
    <source>
        <dbReference type="SAM" id="Phobius"/>
    </source>
</evidence>
<evidence type="ECO:0000313" key="3">
    <source>
        <dbReference type="Proteomes" id="UP000553888"/>
    </source>
</evidence>
<dbReference type="EMBL" id="JACBZY010000001">
    <property type="protein sequence ID" value="NYG97452.1"/>
    <property type="molecule type" value="Genomic_DNA"/>
</dbReference>
<accession>A0A852Y6F2</accession>
<keyword evidence="1" id="KW-1133">Transmembrane helix</keyword>
<feature type="transmembrane region" description="Helical" evidence="1">
    <location>
        <begin position="48"/>
        <end position="70"/>
    </location>
</feature>
<keyword evidence="3" id="KW-1185">Reference proteome</keyword>
<gene>
    <name evidence="2" type="ORF">BJ979_000078</name>
</gene>
<evidence type="ECO:0000313" key="2">
    <source>
        <dbReference type="EMBL" id="NYG97452.1"/>
    </source>
</evidence>
<protein>
    <submittedName>
        <fullName evidence="2">Uncharacterized protein</fullName>
    </submittedName>
</protein>
<keyword evidence="1" id="KW-0472">Membrane</keyword>
<proteinExistence type="predicted"/>
<keyword evidence="1" id="KW-0812">Transmembrane</keyword>
<reference evidence="2 3" key="1">
    <citation type="submission" date="2020-07" db="EMBL/GenBank/DDBJ databases">
        <title>Sequencing the genomes of 1000 actinobacteria strains.</title>
        <authorList>
            <person name="Klenk H.-P."/>
        </authorList>
    </citation>
    <scope>NUCLEOTIDE SEQUENCE [LARGE SCALE GENOMIC DNA]</scope>
    <source>
        <strain evidence="2 3">DSM 23141</strain>
    </source>
</reference>
<feature type="transmembrane region" description="Helical" evidence="1">
    <location>
        <begin position="7"/>
        <end position="28"/>
    </location>
</feature>
<feature type="transmembrane region" description="Helical" evidence="1">
    <location>
        <begin position="155"/>
        <end position="180"/>
    </location>
</feature>
<feature type="transmembrane region" description="Helical" evidence="1">
    <location>
        <begin position="292"/>
        <end position="312"/>
    </location>
</feature>
<comment type="caution">
    <text evidence="2">The sequence shown here is derived from an EMBL/GenBank/DDBJ whole genome shotgun (WGS) entry which is preliminary data.</text>
</comment>
<dbReference type="RefSeq" id="WP_179563968.1">
    <property type="nucleotide sequence ID" value="NZ_JACBZY010000001.1"/>
</dbReference>
<name>A0A852Y6F2_9MICO</name>
<dbReference type="AlphaFoldDB" id="A0A852Y6F2"/>